<evidence type="ECO:0000259" key="2">
    <source>
        <dbReference type="Pfam" id="PF17899"/>
    </source>
</evidence>
<name>A0A1H1QST6_9FLAO</name>
<dbReference type="GO" id="GO:0008237">
    <property type="term" value="F:metallopeptidase activity"/>
    <property type="evidence" value="ECO:0007669"/>
    <property type="project" value="UniProtKB-KW"/>
</dbReference>
<dbReference type="PROSITE" id="PS51257">
    <property type="entry name" value="PROKAR_LIPOPROTEIN"/>
    <property type="match status" value="1"/>
</dbReference>
<dbReference type="SUPFAM" id="SSF50156">
    <property type="entry name" value="PDZ domain-like"/>
    <property type="match status" value="1"/>
</dbReference>
<feature type="domain" description="Peptidase M61 N-terminal" evidence="2">
    <location>
        <begin position="34"/>
        <end position="213"/>
    </location>
</feature>
<keyword evidence="3" id="KW-0378">Hydrolase</keyword>
<dbReference type="Gene3D" id="2.60.40.3650">
    <property type="match status" value="1"/>
</dbReference>
<protein>
    <submittedName>
        <fullName evidence="3">Predicted metalloprotease, contains C-terminal PDZ domain</fullName>
    </submittedName>
</protein>
<organism evidence="3 4">
    <name type="scientific">Christiangramia echinicola</name>
    <dbReference type="NCBI Taxonomy" id="279359"/>
    <lineage>
        <taxon>Bacteria</taxon>
        <taxon>Pseudomonadati</taxon>
        <taxon>Bacteroidota</taxon>
        <taxon>Flavobacteriia</taxon>
        <taxon>Flavobacteriales</taxon>
        <taxon>Flavobacteriaceae</taxon>
        <taxon>Christiangramia</taxon>
    </lineage>
</organism>
<evidence type="ECO:0000313" key="3">
    <source>
        <dbReference type="EMBL" id="SDS26475.1"/>
    </source>
</evidence>
<dbReference type="AlphaFoldDB" id="A0A1H1QST6"/>
<dbReference type="SUPFAM" id="SSF55486">
    <property type="entry name" value="Metalloproteases ('zincins'), catalytic domain"/>
    <property type="match status" value="1"/>
</dbReference>
<dbReference type="Pfam" id="PF17899">
    <property type="entry name" value="Peptidase_M61_N"/>
    <property type="match status" value="1"/>
</dbReference>
<dbReference type="EMBL" id="LT629745">
    <property type="protein sequence ID" value="SDS26475.1"/>
    <property type="molecule type" value="Genomic_DNA"/>
</dbReference>
<accession>A0A1H1QST6</accession>
<dbReference type="InterPro" id="IPR027268">
    <property type="entry name" value="Peptidase_M4/M1_CTD_sf"/>
</dbReference>
<reference evidence="3 4" key="1">
    <citation type="submission" date="2016-10" db="EMBL/GenBank/DDBJ databases">
        <authorList>
            <person name="Varghese N."/>
            <person name="Submissions S."/>
        </authorList>
    </citation>
    <scope>NUCLEOTIDE SEQUENCE [LARGE SCALE GENOMIC DNA]</scope>
    <source>
        <strain evidence="3 4">Mar_2010_102</strain>
    </source>
</reference>
<evidence type="ECO:0000259" key="1">
    <source>
        <dbReference type="Pfam" id="PF05299"/>
    </source>
</evidence>
<dbReference type="Proteomes" id="UP000198858">
    <property type="component" value="Chromosome I"/>
</dbReference>
<dbReference type="Gene3D" id="1.10.390.10">
    <property type="entry name" value="Neutral Protease Domain 2"/>
    <property type="match status" value="1"/>
</dbReference>
<proteinExistence type="predicted"/>
<keyword evidence="3" id="KW-0482">Metalloprotease</keyword>
<keyword evidence="3" id="KW-0645">Protease</keyword>
<keyword evidence="4" id="KW-1185">Reference proteome</keyword>
<dbReference type="InterPro" id="IPR036034">
    <property type="entry name" value="PDZ_sf"/>
</dbReference>
<dbReference type="InterPro" id="IPR007963">
    <property type="entry name" value="Peptidase_M61_catalytic"/>
</dbReference>
<feature type="domain" description="Peptidase M61 catalytic" evidence="1">
    <location>
        <begin position="312"/>
        <end position="418"/>
    </location>
</feature>
<dbReference type="RefSeq" id="WP_089663235.1">
    <property type="nucleotide sequence ID" value="NZ_LT629745.1"/>
</dbReference>
<dbReference type="STRING" id="1250231.SAMN04488552_2622"/>
<dbReference type="GO" id="GO:0006508">
    <property type="term" value="P:proteolysis"/>
    <property type="evidence" value="ECO:0007669"/>
    <property type="project" value="UniProtKB-KW"/>
</dbReference>
<evidence type="ECO:0000313" key="4">
    <source>
        <dbReference type="Proteomes" id="UP000198858"/>
    </source>
</evidence>
<dbReference type="Pfam" id="PF05299">
    <property type="entry name" value="Peptidase_M61"/>
    <property type="match status" value="1"/>
</dbReference>
<dbReference type="Gene3D" id="2.30.42.10">
    <property type="match status" value="1"/>
</dbReference>
<gene>
    <name evidence="3" type="ORF">SAMN04488552_2622</name>
</gene>
<dbReference type="InterPro" id="IPR040756">
    <property type="entry name" value="Peptidase_M61_N"/>
</dbReference>
<sequence>MKKILMGVATASLLFACKTQNVTQPQPEQPIVASINLVDVENDKVWVTVDPDKFTVETTTFNIPRTVPGTYSEDNYGKFAEDFKAIDYKGNEIPVTKVDDNSYTIANAKDLDKVMYLVNDSFDWENEGGVYSMAGTNILKDENFLLNLHGFVGYFDQMKEKNFRLEILRPSDLIAGTSLTIDKTIAGKDANSKTDIYNLDRYFEVIDNPIMYSAPDTTSFMVQDMQVLVSVYSPNKKHTAQSLKPEMEKMIRGQKKFLGDINSTDKYAILVYLSDSPGEGNAGNFGALEHHTSTVVVMPESMEAEALDKSMTDIVSHEFFHIITPLGIHSNEVHYFDYNDPKMSQHLWMYEGVTEYFANLFQVNQGLINNQEFYNRMVEKINTSKRFDDTVPFTVMSKNILNDEYKDSYYNVYLKGALIGMALDIRLRELSGGKMGILNLMKKLNSKYGKDKPFEDDNLIPVIVELTYPEIQEFFDTYVSGSTPIPYDEFFDKVGLKEDEIMNEVGFFIKGQTPYITGNQQTMEIVFRDNIELNTFLKELGIKGGDTIKSINGTEYNIQNVYDLIMASQSWSEGDDIAMTITRDGEEMKLEGKITTPMDSQKTYVEIQNADGDQIELRNAWLKG</sequence>